<dbReference type="AlphaFoldDB" id="A0A0A9H2E9"/>
<reference evidence="1" key="1">
    <citation type="submission" date="2014-09" db="EMBL/GenBank/DDBJ databases">
        <authorList>
            <person name="Magalhaes I.L.F."/>
            <person name="Oliveira U."/>
            <person name="Santos F.R."/>
            <person name="Vidigal T.H.D.A."/>
            <person name="Brescovit A.D."/>
            <person name="Santos A.J."/>
        </authorList>
    </citation>
    <scope>NUCLEOTIDE SEQUENCE</scope>
    <source>
        <tissue evidence="1">Shoot tissue taken approximately 20 cm above the soil surface</tissue>
    </source>
</reference>
<proteinExistence type="predicted"/>
<reference evidence="1" key="2">
    <citation type="journal article" date="2015" name="Data Brief">
        <title>Shoot transcriptome of the giant reed, Arundo donax.</title>
        <authorList>
            <person name="Barrero R.A."/>
            <person name="Guerrero F.D."/>
            <person name="Moolhuijzen P."/>
            <person name="Goolsby J.A."/>
            <person name="Tidwell J."/>
            <person name="Bellgard S.E."/>
            <person name="Bellgard M.I."/>
        </authorList>
    </citation>
    <scope>NUCLEOTIDE SEQUENCE</scope>
    <source>
        <tissue evidence="1">Shoot tissue taken approximately 20 cm above the soil surface</tissue>
    </source>
</reference>
<protein>
    <submittedName>
        <fullName evidence="1">Uncharacterized protein</fullName>
    </submittedName>
</protein>
<dbReference type="EMBL" id="GBRH01166491">
    <property type="protein sequence ID" value="JAE31405.1"/>
    <property type="molecule type" value="Transcribed_RNA"/>
</dbReference>
<accession>A0A0A9H2E9</accession>
<name>A0A0A9H2E9_ARUDO</name>
<organism evidence="1">
    <name type="scientific">Arundo donax</name>
    <name type="common">Giant reed</name>
    <name type="synonym">Donax arundinaceus</name>
    <dbReference type="NCBI Taxonomy" id="35708"/>
    <lineage>
        <taxon>Eukaryota</taxon>
        <taxon>Viridiplantae</taxon>
        <taxon>Streptophyta</taxon>
        <taxon>Embryophyta</taxon>
        <taxon>Tracheophyta</taxon>
        <taxon>Spermatophyta</taxon>
        <taxon>Magnoliopsida</taxon>
        <taxon>Liliopsida</taxon>
        <taxon>Poales</taxon>
        <taxon>Poaceae</taxon>
        <taxon>PACMAD clade</taxon>
        <taxon>Arundinoideae</taxon>
        <taxon>Arundineae</taxon>
        <taxon>Arundo</taxon>
    </lineage>
</organism>
<evidence type="ECO:0000313" key="1">
    <source>
        <dbReference type="EMBL" id="JAE31405.1"/>
    </source>
</evidence>
<sequence length="77" mass="8815">MLPPSITLQESNLPLLKQGNFLFSAKKQGQKNVDKMDGQVNVYFDLCFFYSTTMHVASQHCQHTEALKQKWSLFSCS</sequence>